<reference evidence="4 5" key="1">
    <citation type="submission" date="2013-03" db="EMBL/GenBank/DDBJ databases">
        <authorList>
            <person name="Linke B."/>
        </authorList>
    </citation>
    <scope>NUCLEOTIDE SEQUENCE [LARGE SCALE GENOMIC DNA]</scope>
    <source>
        <strain evidence="4 5">B13</strain>
    </source>
</reference>
<keyword evidence="4" id="KW-0436">Ligase</keyword>
<proteinExistence type="predicted"/>
<dbReference type="PANTHER" id="PTHR43272">
    <property type="entry name" value="LONG-CHAIN-FATTY-ACID--COA LIGASE"/>
    <property type="match status" value="1"/>
</dbReference>
<dbReference type="Gene3D" id="3.40.50.12780">
    <property type="entry name" value="N-terminal domain of ligase-like"/>
    <property type="match status" value="1"/>
</dbReference>
<dbReference type="GO" id="GO:0004467">
    <property type="term" value="F:long-chain fatty acid-CoA ligase activity"/>
    <property type="evidence" value="ECO:0007669"/>
    <property type="project" value="UniProtKB-EC"/>
</dbReference>
<evidence type="ECO:0000313" key="5">
    <source>
        <dbReference type="Proteomes" id="UP000025241"/>
    </source>
</evidence>
<gene>
    <name evidence="4" type="ORF">PKB_4277</name>
</gene>
<dbReference type="RefSeq" id="WP_043254213.1">
    <property type="nucleotide sequence ID" value="NZ_HG322950.1"/>
</dbReference>
<feature type="domain" description="AMP-dependent synthetase/ligase" evidence="3">
    <location>
        <begin position="18"/>
        <end position="399"/>
    </location>
</feature>
<dbReference type="eggNOG" id="COG1022">
    <property type="taxonomic scope" value="Bacteria"/>
</dbReference>
<keyword evidence="1" id="KW-0547">Nucleotide-binding</keyword>
<dbReference type="PATRIC" id="fig|1301098.3.peg.4284"/>
<dbReference type="Pfam" id="PF00501">
    <property type="entry name" value="AMP-binding"/>
    <property type="match status" value="1"/>
</dbReference>
<evidence type="ECO:0000313" key="4">
    <source>
        <dbReference type="EMBL" id="CDF85602.1"/>
    </source>
</evidence>
<reference evidence="4 5" key="2">
    <citation type="submission" date="2014-05" db="EMBL/GenBank/DDBJ databases">
        <title>Genome sequence of the 3-chlorobenzoate degrading bacterium Pseudomonas knackmussii B13 shows multiple evidence for horizontal gene transfer.</title>
        <authorList>
            <person name="Miyazaki R."/>
            <person name="Bertelli C."/>
            <person name="Falquet L."/>
            <person name="Robinson-Rechavi M."/>
            <person name="Gharib W."/>
            <person name="Roy S."/>
            <person name="Van der Meer J.R."/>
        </authorList>
    </citation>
    <scope>NUCLEOTIDE SEQUENCE [LARGE SCALE GENOMIC DNA]</scope>
    <source>
        <strain evidence="4 5">B13</strain>
    </source>
</reference>
<organism evidence="4 5">
    <name type="scientific">Pseudomonas knackmussii (strain DSM 6978 / CCUG 54928 / LMG 23759 / B13)</name>
    <dbReference type="NCBI Taxonomy" id="1301098"/>
    <lineage>
        <taxon>Bacteria</taxon>
        <taxon>Pseudomonadati</taxon>
        <taxon>Pseudomonadota</taxon>
        <taxon>Gammaproteobacteria</taxon>
        <taxon>Pseudomonadales</taxon>
        <taxon>Pseudomonadaceae</taxon>
        <taxon>Pseudomonas</taxon>
    </lineage>
</organism>
<accession>A0A024HM76</accession>
<dbReference type="InterPro" id="IPR042099">
    <property type="entry name" value="ANL_N_sf"/>
</dbReference>
<dbReference type="KEGG" id="pkc:PKB_4277"/>
<protein>
    <submittedName>
        <fullName evidence="4">Long-chain-fatty-acid--CoA ligase 6</fullName>
        <ecNumber evidence="4">6.2.1.3</ecNumber>
    </submittedName>
</protein>
<evidence type="ECO:0000256" key="1">
    <source>
        <dbReference type="ARBA" id="ARBA00022741"/>
    </source>
</evidence>
<dbReference type="GO" id="GO:0016020">
    <property type="term" value="C:membrane"/>
    <property type="evidence" value="ECO:0007669"/>
    <property type="project" value="TreeGrafter"/>
</dbReference>
<dbReference type="SUPFAM" id="SSF56801">
    <property type="entry name" value="Acetyl-CoA synthetase-like"/>
    <property type="match status" value="1"/>
</dbReference>
<dbReference type="PROSITE" id="PS00455">
    <property type="entry name" value="AMP_BINDING"/>
    <property type="match status" value="1"/>
</dbReference>
<dbReference type="OrthoDB" id="9803968at2"/>
<dbReference type="Proteomes" id="UP000025241">
    <property type="component" value="Chromosome I"/>
</dbReference>
<evidence type="ECO:0000259" key="3">
    <source>
        <dbReference type="Pfam" id="PF00501"/>
    </source>
</evidence>
<dbReference type="InterPro" id="IPR000873">
    <property type="entry name" value="AMP-dep_synth/lig_dom"/>
</dbReference>
<dbReference type="PANTHER" id="PTHR43272:SF33">
    <property type="entry name" value="AMP-BINDING DOMAIN-CONTAINING PROTEIN-RELATED"/>
    <property type="match status" value="1"/>
</dbReference>
<sequence length="565" mass="63375">MQLKDFAKDKSPIEMLYHWEEQSPDAIYLRQPVMGKWREYSWAETGDHVRRMANALKTLRLERGDKIAILSKNCAEWVITDLALQFAGLISVPLYVDQSTESLGYVLQHSEAKAIFVGKLDEPVWKRLKSSIPQSVLKIGFSFHGADCDFQRGGEVDYLLPDLITNHEPLPGRPVPHDDDIWTIIYTSGTTGLPKGAVHCYRAPRHVGHHALAVFGFSARDRTLSFLPLAHVAERLLVASNSLYAGMQINFTQSLKTFQADLCAVRPTFFFSVPRLWKKFQDNILERMPQSRLDKMLAVPMLGTLVARQVRKALGLDCARIIVSGAASLSPALQQWYGRIGLHIAEGYGMTENFAYGFIGRPGEHRPGTVGRAMPESGAKLSEEGEILFKCPTLMQCYYKEPEKSREALDDEGYYRTGDLGQLDDDGYLRITGRIKELFKTEKGEYVAPAPIEAKLASFKGFEQICLIGSGLSQPVAIVTLSQPFLRAKRCELSSEIGAFVEQINLQLLNHEKISGVVVSIRDWSPDSGLVTPTLKVKRNIIEAQYAELAQRFADSHERVLWESI</sequence>
<dbReference type="GO" id="GO:0005524">
    <property type="term" value="F:ATP binding"/>
    <property type="evidence" value="ECO:0007669"/>
    <property type="project" value="UniProtKB-KW"/>
</dbReference>
<keyword evidence="5" id="KW-1185">Reference proteome</keyword>
<name>A0A024HM76_PSEKB</name>
<dbReference type="STRING" id="1301098.PKB_4277"/>
<dbReference type="Pfam" id="PF23562">
    <property type="entry name" value="AMP-binding_C_3"/>
    <property type="match status" value="1"/>
</dbReference>
<evidence type="ECO:0000256" key="2">
    <source>
        <dbReference type="ARBA" id="ARBA00022840"/>
    </source>
</evidence>
<keyword evidence="2" id="KW-0067">ATP-binding</keyword>
<dbReference type="EMBL" id="HG322950">
    <property type="protein sequence ID" value="CDF85602.1"/>
    <property type="molecule type" value="Genomic_DNA"/>
</dbReference>
<dbReference type="InterPro" id="IPR020845">
    <property type="entry name" value="AMP-binding_CS"/>
</dbReference>
<dbReference type="EC" id="6.2.1.3" evidence="4"/>
<dbReference type="AlphaFoldDB" id="A0A024HM76"/>
<dbReference type="HOGENOM" id="CLU_000022_45_5_6"/>